<dbReference type="Pfam" id="PF03692">
    <property type="entry name" value="CxxCxxCC"/>
    <property type="match status" value="1"/>
</dbReference>
<dbReference type="PANTHER" id="PTHR37421:SF1">
    <property type="entry name" value="UPF0260 PROTEIN YCGN"/>
    <property type="match status" value="1"/>
</dbReference>
<dbReference type="PANTHER" id="PTHR37421">
    <property type="entry name" value="UPF0260 PROTEIN YCGN"/>
    <property type="match status" value="1"/>
</dbReference>
<sequence>MGSLRDRFWELPLAKLKQEEWEALCDGCGRCCLHKVEYEDTGDIEETNVACTLLDCQTAQCRDYKNRKAFVPDCLRLTLKLVDTVPWLPDSCAYRLRAEGQPLRDWHYLISGDREAVIHAGVSVAGRVISEDDAGPLEHHIVDWSDGEEEPA</sequence>
<dbReference type="EMBL" id="CP081297">
    <property type="protein sequence ID" value="QZD86536.1"/>
    <property type="molecule type" value="Genomic_DNA"/>
</dbReference>
<evidence type="ECO:0000313" key="1">
    <source>
        <dbReference type="EMBL" id="QZD86536.1"/>
    </source>
</evidence>
<dbReference type="NCBIfam" id="NF003501">
    <property type="entry name" value="PRK05170.1-5"/>
    <property type="match status" value="1"/>
</dbReference>
<dbReference type="InterPro" id="IPR005358">
    <property type="entry name" value="Puta_zinc/iron-chelating_dom"/>
</dbReference>
<dbReference type="RefSeq" id="WP_221422080.1">
    <property type="nucleotide sequence ID" value="NZ_CP081297.1"/>
</dbReference>
<name>A0ABX8ZCR2_9SPHN</name>
<accession>A0ABX8ZCR2</accession>
<dbReference type="NCBIfam" id="NF003507">
    <property type="entry name" value="PRK05170.2-5"/>
    <property type="match status" value="1"/>
</dbReference>
<dbReference type="InterPro" id="IPR008228">
    <property type="entry name" value="UCP006173"/>
</dbReference>
<reference evidence="1 2" key="1">
    <citation type="submission" date="2021-08" db="EMBL/GenBank/DDBJ databases">
        <title>Comparative Genomics Analysis of the Genus Qipengyuania Reveals Extensive Genetic Diversity and Metabolic Versatility, Including the Description of Fifteen Novel Species.</title>
        <authorList>
            <person name="Liu Y."/>
        </authorList>
    </citation>
    <scope>NUCLEOTIDE SEQUENCE [LARGE SCALE GENOMIC DNA]</scope>
    <source>
        <strain evidence="1 2">1XM2-8</strain>
    </source>
</reference>
<organism evidence="1 2">
    <name type="scientific">Qipengyuania psychrotolerans</name>
    <dbReference type="NCBI Taxonomy" id="2867238"/>
    <lineage>
        <taxon>Bacteria</taxon>
        <taxon>Pseudomonadati</taxon>
        <taxon>Pseudomonadota</taxon>
        <taxon>Alphaproteobacteria</taxon>
        <taxon>Sphingomonadales</taxon>
        <taxon>Erythrobacteraceae</taxon>
        <taxon>Qipengyuania</taxon>
    </lineage>
</organism>
<dbReference type="PIRSF" id="PIRSF006173">
    <property type="entry name" value="UCP006173"/>
    <property type="match status" value="1"/>
</dbReference>
<dbReference type="Proteomes" id="UP000824280">
    <property type="component" value="Chromosome"/>
</dbReference>
<protein>
    <submittedName>
        <fullName evidence="1">YcgN family cysteine cluster protein</fullName>
    </submittedName>
</protein>
<proteinExistence type="predicted"/>
<gene>
    <name evidence="1" type="ORF">K3166_09930</name>
</gene>
<keyword evidence="2" id="KW-1185">Reference proteome</keyword>
<evidence type="ECO:0000313" key="2">
    <source>
        <dbReference type="Proteomes" id="UP000824280"/>
    </source>
</evidence>